<protein>
    <submittedName>
        <fullName evidence="3">Putative hydrolase</fullName>
    </submittedName>
</protein>
<dbReference type="Proteomes" id="UP000254651">
    <property type="component" value="Unassembled WGS sequence"/>
</dbReference>
<keyword evidence="3" id="KW-0378">Hydrolase</keyword>
<dbReference type="GO" id="GO:0046872">
    <property type="term" value="F:metal ion binding"/>
    <property type="evidence" value="ECO:0007669"/>
    <property type="project" value="UniProtKB-KW"/>
</dbReference>
<dbReference type="RefSeq" id="WP_066079446.1">
    <property type="nucleotide sequence ID" value="NZ_CP181246.1"/>
</dbReference>
<keyword evidence="1" id="KW-0479">Metal-binding</keyword>
<sequence length="217" mass="23635">MAAIRLDGRETGIGNIFCIGRNYVAHIEELNNEMPSEMVVFSKPTTSLLAGGGRVRLPSFSADVHFECELVLYIGRDCDGLAEGEDWRDYVAGYGVGLDLTARDVQSRLKNKGLPWLKAKGFRDSACVSDFLPAAALPNPDDCAFSLHINGSLRQHGQTRLLIHPLGKIVNELAQIYGLRQGDLIFTGTPEGVGQLHSGNVLRLDLAGLVQAEFQVE</sequence>
<dbReference type="EMBL" id="UGQS01000002">
    <property type="protein sequence ID" value="STZ76224.1"/>
    <property type="molecule type" value="Genomic_DNA"/>
</dbReference>
<name>A0A378UFR2_BERDE</name>
<reference evidence="3 4" key="1">
    <citation type="submission" date="2018-06" db="EMBL/GenBank/DDBJ databases">
        <authorList>
            <consortium name="Pathogen Informatics"/>
            <person name="Doyle S."/>
        </authorList>
    </citation>
    <scope>NUCLEOTIDE SEQUENCE [LARGE SCALE GENOMIC DNA]</scope>
    <source>
        <strain evidence="3 4">NCTC10295</strain>
    </source>
</reference>
<dbReference type="InterPro" id="IPR011234">
    <property type="entry name" value="Fumarylacetoacetase-like_C"/>
</dbReference>
<evidence type="ECO:0000313" key="4">
    <source>
        <dbReference type="Proteomes" id="UP000254651"/>
    </source>
</evidence>
<gene>
    <name evidence="3" type="primary">ycgM_1</name>
    <name evidence="3" type="ORF">NCTC10295_00985</name>
</gene>
<dbReference type="SUPFAM" id="SSF56529">
    <property type="entry name" value="FAH"/>
    <property type="match status" value="1"/>
</dbReference>
<dbReference type="InterPro" id="IPR036663">
    <property type="entry name" value="Fumarylacetoacetase_C_sf"/>
</dbReference>
<proteinExistence type="predicted"/>
<dbReference type="Gene3D" id="3.90.850.10">
    <property type="entry name" value="Fumarylacetoacetase-like, C-terminal domain"/>
    <property type="match status" value="1"/>
</dbReference>
<feature type="domain" description="Fumarylacetoacetase-like C-terminal" evidence="2">
    <location>
        <begin position="16"/>
        <end position="216"/>
    </location>
</feature>
<dbReference type="PANTHER" id="PTHR11820:SF7">
    <property type="entry name" value="ACYLPYRUVASE FAHD1, MITOCHONDRIAL"/>
    <property type="match status" value="1"/>
</dbReference>
<dbReference type="Pfam" id="PF01557">
    <property type="entry name" value="FAA_hydrolase"/>
    <property type="match status" value="1"/>
</dbReference>
<keyword evidence="4" id="KW-1185">Reference proteome</keyword>
<dbReference type="PANTHER" id="PTHR11820">
    <property type="entry name" value="ACYLPYRUVASE"/>
    <property type="match status" value="1"/>
</dbReference>
<dbReference type="AlphaFoldDB" id="A0A378UFR2"/>
<organism evidence="3 4">
    <name type="scientific">Bergeriella denitrificans</name>
    <name type="common">Neisseria denitrificans</name>
    <dbReference type="NCBI Taxonomy" id="494"/>
    <lineage>
        <taxon>Bacteria</taxon>
        <taxon>Pseudomonadati</taxon>
        <taxon>Pseudomonadota</taxon>
        <taxon>Betaproteobacteria</taxon>
        <taxon>Neisseriales</taxon>
        <taxon>Neisseriaceae</taxon>
        <taxon>Bergeriella</taxon>
    </lineage>
</organism>
<evidence type="ECO:0000259" key="2">
    <source>
        <dbReference type="Pfam" id="PF01557"/>
    </source>
</evidence>
<evidence type="ECO:0000256" key="1">
    <source>
        <dbReference type="ARBA" id="ARBA00022723"/>
    </source>
</evidence>
<evidence type="ECO:0000313" key="3">
    <source>
        <dbReference type="EMBL" id="STZ76224.1"/>
    </source>
</evidence>
<dbReference type="GO" id="GO:0018773">
    <property type="term" value="F:acetylpyruvate hydrolase activity"/>
    <property type="evidence" value="ECO:0007669"/>
    <property type="project" value="TreeGrafter"/>
</dbReference>
<accession>A0A378UFR2</accession>